<dbReference type="EMBL" id="CAMAPF010000965">
    <property type="protein sequence ID" value="CAH9131379.1"/>
    <property type="molecule type" value="Genomic_DNA"/>
</dbReference>
<dbReference type="PANTHER" id="PTHR33168">
    <property type="entry name" value="STRESS INDUCED PROTEIN-RELATED"/>
    <property type="match status" value="1"/>
</dbReference>
<accession>A0AAV0F777</accession>
<evidence type="ECO:0000313" key="1">
    <source>
        <dbReference type="EMBL" id="CAH9131379.1"/>
    </source>
</evidence>
<name>A0AAV0F777_9ASTE</name>
<organism evidence="1 2">
    <name type="scientific">Cuscuta epithymum</name>
    <dbReference type="NCBI Taxonomy" id="186058"/>
    <lineage>
        <taxon>Eukaryota</taxon>
        <taxon>Viridiplantae</taxon>
        <taxon>Streptophyta</taxon>
        <taxon>Embryophyta</taxon>
        <taxon>Tracheophyta</taxon>
        <taxon>Spermatophyta</taxon>
        <taxon>Magnoliopsida</taxon>
        <taxon>eudicotyledons</taxon>
        <taxon>Gunneridae</taxon>
        <taxon>Pentapetalae</taxon>
        <taxon>asterids</taxon>
        <taxon>lamiids</taxon>
        <taxon>Solanales</taxon>
        <taxon>Convolvulaceae</taxon>
        <taxon>Cuscuteae</taxon>
        <taxon>Cuscuta</taxon>
        <taxon>Cuscuta subgen. Cuscuta</taxon>
    </lineage>
</organism>
<dbReference type="Proteomes" id="UP001152523">
    <property type="component" value="Unassembled WGS sequence"/>
</dbReference>
<proteinExistence type="predicted"/>
<evidence type="ECO:0000313" key="2">
    <source>
        <dbReference type="Proteomes" id="UP001152523"/>
    </source>
</evidence>
<reference evidence="1" key="1">
    <citation type="submission" date="2022-07" db="EMBL/GenBank/DDBJ databases">
        <authorList>
            <person name="Macas J."/>
            <person name="Novak P."/>
            <person name="Neumann P."/>
        </authorList>
    </citation>
    <scope>NUCLEOTIDE SEQUENCE</scope>
</reference>
<gene>
    <name evidence="1" type="ORF">CEPIT_LOCUS31352</name>
</gene>
<protein>
    <submittedName>
        <fullName evidence="1">Uncharacterized protein</fullName>
    </submittedName>
</protein>
<keyword evidence="2" id="KW-1185">Reference proteome</keyword>
<dbReference type="AlphaFoldDB" id="A0AAV0F777"/>
<sequence length="172" mass="20562">MPPKRSVFEPQSNFHTTELRVWRTYNYLNKIIPSILTVNVEKLADMQTKRWSRSFSTGGRSIQLGRHYDPEFEHGSDEHQAAEPAKKWSVWKAIWRKFLKEKKRRKSRFELSRSVHVPRYDEYSYSQNFDKGSDWDEPDQLLRSFSLRFAHPRSRKTMVLKTNLINSQSRAV</sequence>
<comment type="caution">
    <text evidence="1">The sequence shown here is derived from an EMBL/GenBank/DDBJ whole genome shotgun (WGS) entry which is preliminary data.</text>
</comment>